<proteinExistence type="predicted"/>
<feature type="transmembrane region" description="Helical" evidence="1">
    <location>
        <begin position="15"/>
        <end position="35"/>
    </location>
</feature>
<keyword evidence="1" id="KW-1133">Transmembrane helix</keyword>
<dbReference type="Proteomes" id="UP000552045">
    <property type="component" value="Unassembled WGS sequence"/>
</dbReference>
<organism evidence="2 3">
    <name type="scientific">Microbacterium pseudoresistens</name>
    <dbReference type="NCBI Taxonomy" id="640634"/>
    <lineage>
        <taxon>Bacteria</taxon>
        <taxon>Bacillati</taxon>
        <taxon>Actinomycetota</taxon>
        <taxon>Actinomycetes</taxon>
        <taxon>Micrococcales</taxon>
        <taxon>Microbacteriaceae</taxon>
        <taxon>Microbacterium</taxon>
    </lineage>
</organism>
<gene>
    <name evidence="2" type="ORF">BKA02_002256</name>
</gene>
<dbReference type="AlphaFoldDB" id="A0A7Y9EWP7"/>
<dbReference type="RefSeq" id="WP_179434119.1">
    <property type="nucleotide sequence ID" value="NZ_BAABLC010000002.1"/>
</dbReference>
<keyword evidence="3" id="KW-1185">Reference proteome</keyword>
<sequence>MGDVTPVGAHARRSWTPLLVVIGAAVLTLVAAVALSGGFADKPATASEIPALKQGDVHTNDRFSVRIDHAVVADENEASGVRPDDGERVLAITVEVENVSDEAFSTTSALAPTLTIPAFGDDADPRISRIDDGTRNPWLQPGLPTRLMMAWAVPRDVLQSIVDDEQLEVLVLDPHRYELSVIATGVSWKDTTPGATMRVVVEDAGGEVDR</sequence>
<evidence type="ECO:0000313" key="2">
    <source>
        <dbReference type="EMBL" id="NYD55201.1"/>
    </source>
</evidence>
<evidence type="ECO:0000313" key="3">
    <source>
        <dbReference type="Proteomes" id="UP000552045"/>
    </source>
</evidence>
<name>A0A7Y9EWP7_9MICO</name>
<accession>A0A7Y9EWP7</accession>
<dbReference type="EMBL" id="JACCBH010000001">
    <property type="protein sequence ID" value="NYD55201.1"/>
    <property type="molecule type" value="Genomic_DNA"/>
</dbReference>
<comment type="caution">
    <text evidence="2">The sequence shown here is derived from an EMBL/GenBank/DDBJ whole genome shotgun (WGS) entry which is preliminary data.</text>
</comment>
<keyword evidence="1" id="KW-0812">Transmembrane</keyword>
<reference evidence="2 3" key="1">
    <citation type="submission" date="2020-07" db="EMBL/GenBank/DDBJ databases">
        <title>Sequencing the genomes of 1000 actinobacteria strains.</title>
        <authorList>
            <person name="Klenk H.-P."/>
        </authorList>
    </citation>
    <scope>NUCLEOTIDE SEQUENCE [LARGE SCALE GENOMIC DNA]</scope>
    <source>
        <strain evidence="2 3">DSM 22185</strain>
    </source>
</reference>
<evidence type="ECO:0000256" key="1">
    <source>
        <dbReference type="SAM" id="Phobius"/>
    </source>
</evidence>
<evidence type="ECO:0008006" key="4">
    <source>
        <dbReference type="Google" id="ProtNLM"/>
    </source>
</evidence>
<keyword evidence="1" id="KW-0472">Membrane</keyword>
<protein>
    <recommendedName>
        <fullName evidence="4">DUF4352 domain-containing protein</fullName>
    </recommendedName>
</protein>